<keyword evidence="3" id="KW-1185">Reference proteome</keyword>
<proteinExistence type="predicted"/>
<dbReference type="STRING" id="641691.SAMN05421636_101312"/>
<sequence>MALLKKMDAATWVFFFILIVAMGMVVIALTSHPY</sequence>
<protein>
    <submittedName>
        <fullName evidence="2">Uncharacterized protein</fullName>
    </submittedName>
</protein>
<reference evidence="2 3" key="1">
    <citation type="submission" date="2016-10" db="EMBL/GenBank/DDBJ databases">
        <authorList>
            <person name="de Groot N.N."/>
        </authorList>
    </citation>
    <scope>NUCLEOTIDE SEQUENCE [LARGE SCALE GENOMIC DNA]</scope>
    <source>
        <strain evidence="2 3">DSM 23421</strain>
    </source>
</reference>
<accession>A0A1G6WJ62</accession>
<evidence type="ECO:0000256" key="1">
    <source>
        <dbReference type="SAM" id="Phobius"/>
    </source>
</evidence>
<keyword evidence="1" id="KW-0472">Membrane</keyword>
<organism evidence="2 3">
    <name type="scientific">Pricia antarctica</name>
    <dbReference type="NCBI Taxonomy" id="641691"/>
    <lineage>
        <taxon>Bacteria</taxon>
        <taxon>Pseudomonadati</taxon>
        <taxon>Bacteroidota</taxon>
        <taxon>Flavobacteriia</taxon>
        <taxon>Flavobacteriales</taxon>
        <taxon>Flavobacteriaceae</taxon>
        <taxon>Pricia</taxon>
    </lineage>
</organism>
<keyword evidence="1" id="KW-0812">Transmembrane</keyword>
<evidence type="ECO:0000313" key="3">
    <source>
        <dbReference type="Proteomes" id="UP000199109"/>
    </source>
</evidence>
<dbReference type="Proteomes" id="UP000199109">
    <property type="component" value="Unassembled WGS sequence"/>
</dbReference>
<dbReference type="EMBL" id="FNAO01000001">
    <property type="protein sequence ID" value="SDD65115.1"/>
    <property type="molecule type" value="Genomic_DNA"/>
</dbReference>
<keyword evidence="1" id="KW-1133">Transmembrane helix</keyword>
<feature type="transmembrane region" description="Helical" evidence="1">
    <location>
        <begin position="12"/>
        <end position="31"/>
    </location>
</feature>
<dbReference type="AlphaFoldDB" id="A0A1G6WJ62"/>
<gene>
    <name evidence="2" type="ORF">SAMN05421636_101312</name>
</gene>
<evidence type="ECO:0000313" key="2">
    <source>
        <dbReference type="EMBL" id="SDD65115.1"/>
    </source>
</evidence>
<name>A0A1G6WJ62_9FLAO</name>